<feature type="transmembrane region" description="Helical" evidence="1">
    <location>
        <begin position="257"/>
        <end position="284"/>
    </location>
</feature>
<dbReference type="EMBL" id="DF842729">
    <property type="protein sequence ID" value="GAT46687.1"/>
    <property type="molecule type" value="Genomic_DNA"/>
</dbReference>
<keyword evidence="3" id="KW-1185">Reference proteome</keyword>
<evidence type="ECO:0000256" key="1">
    <source>
        <dbReference type="SAM" id="Phobius"/>
    </source>
</evidence>
<gene>
    <name evidence="2" type="ORF">MCHLO_04188</name>
</gene>
<protein>
    <recommendedName>
        <fullName evidence="4">C2H2-type domain-containing protein</fullName>
    </recommendedName>
</protein>
<keyword evidence="1" id="KW-0812">Transmembrane</keyword>
<reference evidence="2" key="1">
    <citation type="submission" date="2014-09" db="EMBL/GenBank/DDBJ databases">
        <title>Genome sequence of the luminous mushroom Mycena chlorophos for searching fungal bioluminescence genes.</title>
        <authorList>
            <person name="Tanaka Y."/>
            <person name="Kasuga D."/>
            <person name="Oba Y."/>
            <person name="Hase S."/>
            <person name="Sato K."/>
            <person name="Oba Y."/>
            <person name="Sakakibara Y."/>
        </authorList>
    </citation>
    <scope>NUCLEOTIDE SEQUENCE</scope>
</reference>
<sequence>MSILFIPVSQHLTARSRSPSTFVLQHILFRFPFMSAPAGSIASPGSFKRSRGPRRTPPSTLTVFEHNPSHPPPAQKLGFEHGVNLGHCPIESLCAAVAEGSNASVFFTRFPALESHPISRTLLRFCSLDTTNHNAVPVSRSRALIRRLIKALWRFGGETICTATTWGVRCDSCVVACDAMHRQAFYQHLLAHWETATFELRLSLEPCSDFEHEYGYALNALLPFFQTALNSFEADLAVAESEAAATVAIKPTGPNHLFAFLLLFVFLHLLKLLVPYIPLTYLLLARTLL</sequence>
<proteinExistence type="predicted"/>
<organism evidence="2 3">
    <name type="scientific">Mycena chlorophos</name>
    <name type="common">Agaric fungus</name>
    <name type="synonym">Agaricus chlorophos</name>
    <dbReference type="NCBI Taxonomy" id="658473"/>
    <lineage>
        <taxon>Eukaryota</taxon>
        <taxon>Fungi</taxon>
        <taxon>Dikarya</taxon>
        <taxon>Basidiomycota</taxon>
        <taxon>Agaricomycotina</taxon>
        <taxon>Agaricomycetes</taxon>
        <taxon>Agaricomycetidae</taxon>
        <taxon>Agaricales</taxon>
        <taxon>Marasmiineae</taxon>
        <taxon>Mycenaceae</taxon>
        <taxon>Mycena</taxon>
    </lineage>
</organism>
<name>A0ABQ0L828_MYCCL</name>
<keyword evidence="1" id="KW-0472">Membrane</keyword>
<dbReference type="Proteomes" id="UP000815677">
    <property type="component" value="Unassembled WGS sequence"/>
</dbReference>
<accession>A0ABQ0L828</accession>
<evidence type="ECO:0000313" key="3">
    <source>
        <dbReference type="Proteomes" id="UP000815677"/>
    </source>
</evidence>
<evidence type="ECO:0000313" key="2">
    <source>
        <dbReference type="EMBL" id="GAT46687.1"/>
    </source>
</evidence>
<evidence type="ECO:0008006" key="4">
    <source>
        <dbReference type="Google" id="ProtNLM"/>
    </source>
</evidence>
<keyword evidence="1" id="KW-1133">Transmembrane helix</keyword>